<dbReference type="PANTHER" id="PTHR33434:SF2">
    <property type="entry name" value="FATTY ACID-BINDING PROTEIN TM_1468"/>
    <property type="match status" value="1"/>
</dbReference>
<dbReference type="Gene3D" id="3.30.1180.10">
    <property type="match status" value="1"/>
</dbReference>
<dbReference type="EMBL" id="CADCUN010000237">
    <property type="protein sequence ID" value="CAA9403316.1"/>
    <property type="molecule type" value="Genomic_DNA"/>
</dbReference>
<evidence type="ECO:0000256" key="1">
    <source>
        <dbReference type="ARBA" id="ARBA00023121"/>
    </source>
</evidence>
<evidence type="ECO:0000313" key="2">
    <source>
        <dbReference type="EMBL" id="CAA9403316.1"/>
    </source>
</evidence>
<dbReference type="InterPro" id="IPR003797">
    <property type="entry name" value="DegV"/>
</dbReference>
<sequence>MIRSGTRVCDVPGTVIVTDSTASIPLDQAQARGIVVVPLQVVIGAQVHDEGPGGATPELVARALAGFVPVSTSRPNPATMAETYERLAREGADEIVSIHLSGAMSGTFESAQLAARQVDVHVTVIDSRQVGVATGYAAMSAADVLDAGGSAAEAARAARDRAASATSLFYVDTLEYLRRGGRIGAAAAILGGALAVKPLLGIVDGKVANLERVRTGARALARLEDLAVEAAGDLPVDVCVAHLASRDRAEQLTSALAERLAEGLAGRDIWCGELGAVLGAHVGPGMVAVCVAPRLPGG</sequence>
<dbReference type="SUPFAM" id="SSF82549">
    <property type="entry name" value="DAK1/DegV-like"/>
    <property type="match status" value="1"/>
</dbReference>
<dbReference type="InterPro" id="IPR043168">
    <property type="entry name" value="DegV_C"/>
</dbReference>
<dbReference type="AlphaFoldDB" id="A0A6J4P8I3"/>
<dbReference type="NCBIfam" id="TIGR00762">
    <property type="entry name" value="DegV"/>
    <property type="match status" value="1"/>
</dbReference>
<proteinExistence type="predicted"/>
<protein>
    <submittedName>
        <fullName evidence="2">DegV family protein</fullName>
    </submittedName>
</protein>
<organism evidence="2">
    <name type="scientific">uncultured Nocardioides sp</name>
    <dbReference type="NCBI Taxonomy" id="198441"/>
    <lineage>
        <taxon>Bacteria</taxon>
        <taxon>Bacillati</taxon>
        <taxon>Actinomycetota</taxon>
        <taxon>Actinomycetes</taxon>
        <taxon>Propionibacteriales</taxon>
        <taxon>Nocardioidaceae</taxon>
        <taxon>Nocardioides</taxon>
        <taxon>environmental samples</taxon>
    </lineage>
</organism>
<dbReference type="Gene3D" id="3.40.50.10170">
    <property type="match status" value="1"/>
</dbReference>
<keyword evidence="1" id="KW-0446">Lipid-binding</keyword>
<dbReference type="PANTHER" id="PTHR33434">
    <property type="entry name" value="DEGV DOMAIN-CONTAINING PROTEIN DR_1986-RELATED"/>
    <property type="match status" value="1"/>
</dbReference>
<dbReference type="InterPro" id="IPR050270">
    <property type="entry name" value="DegV_domain_contain"/>
</dbReference>
<dbReference type="GO" id="GO:0008289">
    <property type="term" value="F:lipid binding"/>
    <property type="evidence" value="ECO:0007669"/>
    <property type="project" value="UniProtKB-KW"/>
</dbReference>
<name>A0A6J4P8I3_9ACTN</name>
<dbReference type="PROSITE" id="PS51482">
    <property type="entry name" value="DEGV"/>
    <property type="match status" value="1"/>
</dbReference>
<accession>A0A6J4P8I3</accession>
<gene>
    <name evidence="2" type="ORF">AVDCRST_MAG60-2238</name>
</gene>
<reference evidence="2" key="1">
    <citation type="submission" date="2020-02" db="EMBL/GenBank/DDBJ databases">
        <authorList>
            <person name="Meier V. D."/>
        </authorList>
    </citation>
    <scope>NUCLEOTIDE SEQUENCE</scope>
    <source>
        <strain evidence="2">AVDCRST_MAG60</strain>
    </source>
</reference>
<dbReference type="Pfam" id="PF02645">
    <property type="entry name" value="DegV"/>
    <property type="match status" value="1"/>
</dbReference>